<feature type="chain" id="PRO_5005847087" evidence="3">
    <location>
        <begin position="26"/>
        <end position="163"/>
    </location>
</feature>
<organism evidence="4 5">
    <name type="scientific">Leptomonas pyrrhocoris</name>
    <name type="common">Firebug parasite</name>
    <dbReference type="NCBI Taxonomy" id="157538"/>
    <lineage>
        <taxon>Eukaryota</taxon>
        <taxon>Discoba</taxon>
        <taxon>Euglenozoa</taxon>
        <taxon>Kinetoplastea</taxon>
        <taxon>Metakinetoplastina</taxon>
        <taxon>Trypanosomatida</taxon>
        <taxon>Trypanosomatidae</taxon>
        <taxon>Leishmaniinae</taxon>
        <taxon>Leptomonas</taxon>
    </lineage>
</organism>
<dbReference type="AlphaFoldDB" id="A0A0N0DX16"/>
<evidence type="ECO:0000313" key="4">
    <source>
        <dbReference type="EMBL" id="KPA82465.1"/>
    </source>
</evidence>
<dbReference type="OrthoDB" id="267951at2759"/>
<keyword evidence="2" id="KW-1133">Transmembrane helix</keyword>
<dbReference type="VEuPathDB" id="TriTrypDB:LpyrH10_05_3870"/>
<evidence type="ECO:0000256" key="3">
    <source>
        <dbReference type="SAM" id="SignalP"/>
    </source>
</evidence>
<reference evidence="4 5" key="1">
    <citation type="submission" date="2015-07" db="EMBL/GenBank/DDBJ databases">
        <title>High-quality genome of monoxenous trypanosomatid Leptomonas pyrrhocoris.</title>
        <authorList>
            <person name="Flegontov P."/>
            <person name="Butenko A."/>
            <person name="Firsov S."/>
            <person name="Vlcek C."/>
            <person name="Logacheva M.D."/>
            <person name="Field M."/>
            <person name="Filatov D."/>
            <person name="Flegontova O."/>
            <person name="Gerasimov E."/>
            <person name="Jackson A.P."/>
            <person name="Kelly S."/>
            <person name="Opperdoes F."/>
            <person name="O'Reilly A."/>
            <person name="Votypka J."/>
            <person name="Yurchenko V."/>
            <person name="Lukes J."/>
        </authorList>
    </citation>
    <scope>NUCLEOTIDE SEQUENCE [LARGE SCALE GENOMIC DNA]</scope>
    <source>
        <strain evidence="4">H10</strain>
    </source>
</reference>
<dbReference type="Proteomes" id="UP000037923">
    <property type="component" value="Unassembled WGS sequence"/>
</dbReference>
<evidence type="ECO:0000256" key="2">
    <source>
        <dbReference type="SAM" id="Phobius"/>
    </source>
</evidence>
<feature type="compositionally biased region" description="Basic and acidic residues" evidence="1">
    <location>
        <begin position="91"/>
        <end position="112"/>
    </location>
</feature>
<keyword evidence="5" id="KW-1185">Reference proteome</keyword>
<feature type="transmembrane region" description="Helical" evidence="2">
    <location>
        <begin position="41"/>
        <end position="61"/>
    </location>
</feature>
<name>A0A0N0DX16_LEPPY</name>
<dbReference type="OMA" id="DERGMHF"/>
<dbReference type="EMBL" id="LGTL01000005">
    <property type="protein sequence ID" value="KPA82465.1"/>
    <property type="molecule type" value="Genomic_DNA"/>
</dbReference>
<dbReference type="RefSeq" id="XP_015660904.1">
    <property type="nucleotide sequence ID" value="XM_015800897.1"/>
</dbReference>
<sequence>MSSVRTSSAVAVLALAIAGVQSVVAAPATTKAPVPVNLNENIVTIVLILGVAIAIPLVYVLTKLIPKMRRGEILLSKIEFDWRAELLNQTSKKEKARRAEEMARRDEERAAAGEELEFAEQGTQHYHSMEPLSPRDAAVPSAAANAKRVQVEVSSSIEKREGH</sequence>
<dbReference type="GeneID" id="26903818"/>
<proteinExistence type="predicted"/>
<gene>
    <name evidence="4" type="ORF">ABB37_03527</name>
</gene>
<accession>A0A0N0DX16</accession>
<keyword evidence="2" id="KW-0812">Transmembrane</keyword>
<evidence type="ECO:0000313" key="5">
    <source>
        <dbReference type="Proteomes" id="UP000037923"/>
    </source>
</evidence>
<feature type="signal peptide" evidence="3">
    <location>
        <begin position="1"/>
        <end position="25"/>
    </location>
</feature>
<keyword evidence="3" id="KW-0732">Signal</keyword>
<protein>
    <submittedName>
        <fullName evidence="4">Uncharacterized protein</fullName>
    </submittedName>
</protein>
<feature type="region of interest" description="Disordered" evidence="1">
    <location>
        <begin position="91"/>
        <end position="163"/>
    </location>
</feature>
<comment type="caution">
    <text evidence="4">The sequence shown here is derived from an EMBL/GenBank/DDBJ whole genome shotgun (WGS) entry which is preliminary data.</text>
</comment>
<evidence type="ECO:0000256" key="1">
    <source>
        <dbReference type="SAM" id="MobiDB-lite"/>
    </source>
</evidence>
<keyword evidence="2" id="KW-0472">Membrane</keyword>